<evidence type="ECO:0000256" key="1">
    <source>
        <dbReference type="SAM" id="SignalP"/>
    </source>
</evidence>
<organism evidence="2 3">
    <name type="scientific">Sphingomonas rosea</name>
    <dbReference type="NCBI Taxonomy" id="335605"/>
    <lineage>
        <taxon>Bacteria</taxon>
        <taxon>Pseudomonadati</taxon>
        <taxon>Pseudomonadota</taxon>
        <taxon>Alphaproteobacteria</taxon>
        <taxon>Sphingomonadales</taxon>
        <taxon>Sphingomonadaceae</taxon>
        <taxon>Sphingomonas</taxon>
    </lineage>
</organism>
<dbReference type="RefSeq" id="WP_344697042.1">
    <property type="nucleotide sequence ID" value="NZ_BAABBR010000001.1"/>
</dbReference>
<reference evidence="3" key="1">
    <citation type="journal article" date="2019" name="Int. J. Syst. Evol. Microbiol.">
        <title>The Global Catalogue of Microorganisms (GCM) 10K type strain sequencing project: providing services to taxonomists for standard genome sequencing and annotation.</title>
        <authorList>
            <consortium name="The Broad Institute Genomics Platform"/>
            <consortium name="The Broad Institute Genome Sequencing Center for Infectious Disease"/>
            <person name="Wu L."/>
            <person name="Ma J."/>
        </authorList>
    </citation>
    <scope>NUCLEOTIDE SEQUENCE [LARGE SCALE GENOMIC DNA]</scope>
    <source>
        <strain evidence="3">JCM 17564</strain>
    </source>
</reference>
<dbReference type="EMBL" id="BAABBR010000001">
    <property type="protein sequence ID" value="GAA4039976.1"/>
    <property type="molecule type" value="Genomic_DNA"/>
</dbReference>
<evidence type="ECO:0000313" key="2">
    <source>
        <dbReference type="EMBL" id="GAA4039976.1"/>
    </source>
</evidence>
<name>A0ABP7UC41_9SPHN</name>
<proteinExistence type="predicted"/>
<keyword evidence="1" id="KW-0732">Signal</keyword>
<comment type="caution">
    <text evidence="2">The sequence shown here is derived from an EMBL/GenBank/DDBJ whole genome shotgun (WGS) entry which is preliminary data.</text>
</comment>
<dbReference type="Proteomes" id="UP001424459">
    <property type="component" value="Unassembled WGS sequence"/>
</dbReference>
<evidence type="ECO:0000313" key="3">
    <source>
        <dbReference type="Proteomes" id="UP001424459"/>
    </source>
</evidence>
<feature type="signal peptide" evidence="1">
    <location>
        <begin position="1"/>
        <end position="18"/>
    </location>
</feature>
<feature type="chain" id="PRO_5045120747" evidence="1">
    <location>
        <begin position="19"/>
        <end position="229"/>
    </location>
</feature>
<gene>
    <name evidence="2" type="ORF">GCM10022281_21090</name>
</gene>
<sequence>MINFRLLALAGTMALSLAGCGDNRIAMPADLAASTEALRISGMGIGRRGDFDFAGGRGTFTRGADRISAFSDFLDRYSGAGTFRFTGADGVIEGACRYRAEDVNQGIFSVRTRPFIYQCRLGHNGRDAGELVIEEEQGMRAAALGRDGRHGFIVYRGTRLDIHSIHQMATPTLPTPQPLGYRFLADGRAVGAVDLNGAKTVYAPPSGQAREAVYAGSLALSVLWDPASL</sequence>
<accession>A0ABP7UC41</accession>
<protein>
    <submittedName>
        <fullName evidence="2">Uncharacterized protein</fullName>
    </submittedName>
</protein>
<dbReference type="PROSITE" id="PS51257">
    <property type="entry name" value="PROKAR_LIPOPROTEIN"/>
    <property type="match status" value="1"/>
</dbReference>
<keyword evidence="3" id="KW-1185">Reference proteome</keyword>